<reference evidence="1" key="1">
    <citation type="submission" date="2015-12" db="EMBL/GenBank/DDBJ databases">
        <title>Gene expression during late stages of embryo sac development: a critical building block for successful pollen-pistil interactions.</title>
        <authorList>
            <person name="Liu Y."/>
            <person name="Joly V."/>
            <person name="Sabar M."/>
            <person name="Matton D.P."/>
        </authorList>
    </citation>
    <scope>NUCLEOTIDE SEQUENCE</scope>
</reference>
<evidence type="ECO:0000313" key="1">
    <source>
        <dbReference type="EMBL" id="JAP07226.1"/>
    </source>
</evidence>
<accession>A0A0V0GH66</accession>
<name>A0A0V0GH66_SOLCH</name>
<organism evidence="1">
    <name type="scientific">Solanum chacoense</name>
    <name type="common">Chaco potato</name>
    <dbReference type="NCBI Taxonomy" id="4108"/>
    <lineage>
        <taxon>Eukaryota</taxon>
        <taxon>Viridiplantae</taxon>
        <taxon>Streptophyta</taxon>
        <taxon>Embryophyta</taxon>
        <taxon>Tracheophyta</taxon>
        <taxon>Spermatophyta</taxon>
        <taxon>Magnoliopsida</taxon>
        <taxon>eudicotyledons</taxon>
        <taxon>Gunneridae</taxon>
        <taxon>Pentapetalae</taxon>
        <taxon>asterids</taxon>
        <taxon>lamiids</taxon>
        <taxon>Solanales</taxon>
        <taxon>Solanaceae</taxon>
        <taxon>Solanoideae</taxon>
        <taxon>Solaneae</taxon>
        <taxon>Solanum</taxon>
    </lineage>
</organism>
<proteinExistence type="predicted"/>
<sequence>MHSCSLLGSIVSIQERQNPIIGHQVRYYLCPQPCLFTTTSRIPNYLIHDPNCCISTYMAPSKKS</sequence>
<protein>
    <submittedName>
        <fullName evidence="1">Putative ovule protein</fullName>
    </submittedName>
</protein>
<dbReference type="AlphaFoldDB" id="A0A0V0GH66"/>
<dbReference type="EMBL" id="GEDG01039202">
    <property type="protein sequence ID" value="JAP07226.1"/>
    <property type="molecule type" value="Transcribed_RNA"/>
</dbReference>